<dbReference type="InterPro" id="IPR023214">
    <property type="entry name" value="HAD_sf"/>
</dbReference>
<dbReference type="GO" id="GO:0016787">
    <property type="term" value="F:hydrolase activity"/>
    <property type="evidence" value="ECO:0007669"/>
    <property type="project" value="UniProtKB-KW"/>
</dbReference>
<dbReference type="Gene3D" id="1.20.120.1600">
    <property type="match status" value="1"/>
</dbReference>
<evidence type="ECO:0000313" key="5">
    <source>
        <dbReference type="Proteomes" id="UP000595046"/>
    </source>
</evidence>
<dbReference type="RefSeq" id="WP_197349196.1">
    <property type="nucleotide sequence ID" value="NZ_CP048882.1"/>
</dbReference>
<dbReference type="InterPro" id="IPR036412">
    <property type="entry name" value="HAD-like_sf"/>
</dbReference>
<dbReference type="KEGG" id="sbat:G4Z16_03925"/>
<evidence type="ECO:0000256" key="2">
    <source>
        <dbReference type="ARBA" id="ARBA00022801"/>
    </source>
</evidence>
<dbReference type="SFLD" id="SFLDG01129">
    <property type="entry name" value="C1.5:_HAD__Beta-PGM__Phosphata"/>
    <property type="match status" value="1"/>
</dbReference>
<dbReference type="InterPro" id="IPR051400">
    <property type="entry name" value="HAD-like_hydrolase"/>
</dbReference>
<keyword evidence="5" id="KW-1185">Reference proteome</keyword>
<evidence type="ECO:0000313" key="4">
    <source>
        <dbReference type="EMBL" id="QPP05681.1"/>
    </source>
</evidence>
<dbReference type="GO" id="GO:0044281">
    <property type="term" value="P:small molecule metabolic process"/>
    <property type="evidence" value="ECO:0007669"/>
    <property type="project" value="UniProtKB-ARBA"/>
</dbReference>
<dbReference type="EMBL" id="CP048882">
    <property type="protein sequence ID" value="QPP05681.1"/>
    <property type="molecule type" value="Genomic_DNA"/>
</dbReference>
<proteinExistence type="predicted"/>
<dbReference type="Pfam" id="PF00702">
    <property type="entry name" value="Hydrolase"/>
    <property type="match status" value="1"/>
</dbReference>
<dbReference type="AlphaFoldDB" id="A0A7T1WQZ0"/>
<dbReference type="SFLD" id="SFLDS00003">
    <property type="entry name" value="Haloacid_Dehalogenase"/>
    <property type="match status" value="1"/>
</dbReference>
<dbReference type="InterPro" id="IPR006439">
    <property type="entry name" value="HAD-SF_hydro_IA"/>
</dbReference>
<gene>
    <name evidence="4" type="ORF">G4Z16_03925</name>
</gene>
<keyword evidence="3" id="KW-0460">Magnesium</keyword>
<evidence type="ECO:0000256" key="3">
    <source>
        <dbReference type="ARBA" id="ARBA00022842"/>
    </source>
</evidence>
<dbReference type="Proteomes" id="UP000595046">
    <property type="component" value="Chromosome"/>
</dbReference>
<evidence type="ECO:0000256" key="1">
    <source>
        <dbReference type="ARBA" id="ARBA00001946"/>
    </source>
</evidence>
<organism evidence="4 5">
    <name type="scientific">Streptomyces bathyalis</name>
    <dbReference type="NCBI Taxonomy" id="2710756"/>
    <lineage>
        <taxon>Bacteria</taxon>
        <taxon>Bacillati</taxon>
        <taxon>Actinomycetota</taxon>
        <taxon>Actinomycetes</taxon>
        <taxon>Kitasatosporales</taxon>
        <taxon>Streptomycetaceae</taxon>
        <taxon>Streptomyces</taxon>
    </lineage>
</organism>
<keyword evidence="2 4" id="KW-0378">Hydrolase</keyword>
<dbReference type="PANTHER" id="PTHR46470:SF4">
    <property type="entry name" value="5-AMINO-6-(5-PHOSPHO-D-RIBITYLAMINO)URACIL PHOSPHATASE YIGB"/>
    <property type="match status" value="1"/>
</dbReference>
<reference evidence="5" key="1">
    <citation type="submission" date="2020-02" db="EMBL/GenBank/DDBJ databases">
        <title>Streptomyces sp. ASO4wet.</title>
        <authorList>
            <person name="Risdian C."/>
            <person name="Landwehr W."/>
            <person name="Schupp P."/>
            <person name="Wink J."/>
        </authorList>
    </citation>
    <scope>NUCLEOTIDE SEQUENCE [LARGE SCALE GENOMIC DNA]</scope>
    <source>
        <strain evidence="5">ASO4wet</strain>
    </source>
</reference>
<protein>
    <submittedName>
        <fullName evidence="4">HAD family hydrolase</fullName>
    </submittedName>
</protein>
<sequence>MSGFRSVEAVFFDIGGPLYDDENFVRAVLSAIDDLRAERDLPPASRARFREIYDETRARQHGSLRGALAAEFLGDTGHRKLLHERTGPYWTHPEGTLHSDVLPCLRELHGRVRTGVLANQEATVLEPLRRDGVAPYVDVWAVSGIVGVEKPDPQLFAWALREAGAAAGNAVHVGNRLDTDVRPARALGLGTIWVLRGEAPPEPTQQQLAEPDAAVRDLSTLPDLLFRLPAPGAAAGTAASRPEGGPL</sequence>
<dbReference type="SUPFAM" id="SSF56784">
    <property type="entry name" value="HAD-like"/>
    <property type="match status" value="1"/>
</dbReference>
<dbReference type="PANTHER" id="PTHR46470">
    <property type="entry name" value="N-ACYLNEURAMINATE-9-PHOSPHATASE"/>
    <property type="match status" value="1"/>
</dbReference>
<dbReference type="PRINTS" id="PR00413">
    <property type="entry name" value="HADHALOGNASE"/>
</dbReference>
<comment type="cofactor">
    <cofactor evidence="1">
        <name>Mg(2+)</name>
        <dbReference type="ChEBI" id="CHEBI:18420"/>
    </cofactor>
</comment>
<name>A0A7T1WQZ0_9ACTN</name>
<dbReference type="Gene3D" id="3.40.50.1000">
    <property type="entry name" value="HAD superfamily/HAD-like"/>
    <property type="match status" value="1"/>
</dbReference>
<accession>A0A7T1WQZ0</accession>